<accession>K9ZXE5</accession>
<dbReference type="InterPro" id="IPR000218">
    <property type="entry name" value="Ribosomal_uL14"/>
</dbReference>
<dbReference type="SMART" id="SM01374">
    <property type="entry name" value="Ribosomal_L14"/>
    <property type="match status" value="1"/>
</dbReference>
<dbReference type="NCBIfam" id="TIGR01067">
    <property type="entry name" value="rplN_bact"/>
    <property type="match status" value="1"/>
</dbReference>
<reference evidence="7" key="3">
    <citation type="journal article" date="2014" name="BMC Genomics">
        <title>A pangenomic analysis of the Nannochloropsis organellar genomes reveals novel genetic variations in key metabolic genes.</title>
        <authorList>
            <person name="Starkenburg S.R."/>
            <person name="Kwon K.J."/>
            <person name="Jha R.K."/>
            <person name="McKay C."/>
            <person name="Jacobs M."/>
            <person name="Chertkov O."/>
            <person name="Twary S."/>
            <person name="Rocap G."/>
            <person name="Cattolico R.A."/>
        </authorList>
    </citation>
    <scope>NUCLEOTIDE SEQUENCE</scope>
    <source>
        <strain evidence="7">CCMP526</strain>
    </source>
</reference>
<dbReference type="Proteomes" id="UP000019335">
    <property type="component" value="Mitochondrion"/>
</dbReference>
<comment type="similarity">
    <text evidence="1 4">Belongs to the universal ribosomal protein uL14 family.</text>
</comment>
<evidence type="ECO:0000313" key="5">
    <source>
        <dbReference type="EMBL" id="AFZ64358.1"/>
    </source>
</evidence>
<keyword evidence="2 4" id="KW-0689">Ribosomal protein</keyword>
<dbReference type="PANTHER" id="PTHR11761:SF3">
    <property type="entry name" value="LARGE RIBOSOMAL SUBUNIT PROTEIN UL14M"/>
    <property type="match status" value="1"/>
</dbReference>
<dbReference type="AlphaFoldDB" id="K9ZXE5"/>
<gene>
    <name evidence="5" type="primary">rpl14</name>
    <name evidence="5" type="ORF">Naga_1Mitochondrion14</name>
    <name evidence="7" type="ORF">NagaMp0021</name>
</gene>
<evidence type="ECO:0000256" key="2">
    <source>
        <dbReference type="ARBA" id="ARBA00022980"/>
    </source>
</evidence>
<dbReference type="GeneID" id="14411784"/>
<dbReference type="Gene3D" id="2.40.150.20">
    <property type="entry name" value="Ribosomal protein L14"/>
    <property type="match status" value="1"/>
</dbReference>
<dbReference type="InterPro" id="IPR005745">
    <property type="entry name" value="Ribosomal_uL14_bac-type"/>
</dbReference>
<keyword evidence="8" id="KW-1185">Reference proteome</keyword>
<dbReference type="GO" id="GO:0006412">
    <property type="term" value="P:translation"/>
    <property type="evidence" value="ECO:0007669"/>
    <property type="project" value="InterPro"/>
</dbReference>
<organism evidence="5 8">
    <name type="scientific">Nannochloropsis gaditana</name>
    <dbReference type="NCBI Taxonomy" id="72520"/>
    <lineage>
        <taxon>Eukaryota</taxon>
        <taxon>Sar</taxon>
        <taxon>Stramenopiles</taxon>
        <taxon>Ochrophyta</taxon>
        <taxon>Eustigmatophyceae</taxon>
        <taxon>Eustigmatales</taxon>
        <taxon>Monodopsidaceae</taxon>
        <taxon>Nannochloropsis</taxon>
    </lineage>
</organism>
<name>K9ZXE5_9STRA</name>
<protein>
    <submittedName>
        <fullName evidence="5">50S ribosomal protein L14</fullName>
    </submittedName>
</protein>
<dbReference type="GO" id="GO:0005762">
    <property type="term" value="C:mitochondrial large ribosomal subunit"/>
    <property type="evidence" value="ECO:0007669"/>
    <property type="project" value="TreeGrafter"/>
</dbReference>
<dbReference type="GO" id="GO:0003735">
    <property type="term" value="F:structural constituent of ribosome"/>
    <property type="evidence" value="ECO:0007669"/>
    <property type="project" value="InterPro"/>
</dbReference>
<evidence type="ECO:0000313" key="7">
    <source>
        <dbReference type="EMBL" id="AHX24908.1"/>
    </source>
</evidence>
<dbReference type="Pfam" id="PF00238">
    <property type="entry name" value="Ribosomal_L14"/>
    <property type="match status" value="1"/>
</dbReference>
<dbReference type="PANTHER" id="PTHR11761">
    <property type="entry name" value="50S/60S RIBOSOMAL PROTEIN L14/L23"/>
    <property type="match status" value="1"/>
</dbReference>
<evidence type="ECO:0000256" key="3">
    <source>
        <dbReference type="ARBA" id="ARBA00023274"/>
    </source>
</evidence>
<reference evidence="5 8" key="1">
    <citation type="submission" date="2012-10" db="EMBL/GenBank/DDBJ databases">
        <title>Genome sequencing and transcriptome profiling of the oil producing microalga Nannochloropsis gaditana.</title>
        <authorList>
            <person name="Corteggiani Carpinelli E."/>
            <person name="Telatin A."/>
            <person name="Vitulo N."/>
            <person name="D'Angelo M."/>
            <person name="Forcato C."/>
            <person name="Vezzi A."/>
            <person name="Valle G."/>
        </authorList>
    </citation>
    <scope>NUCLEOTIDE SEQUENCE [LARGE SCALE GENOMIC DNA]</scope>
    <source>
        <strain evidence="5">3B</strain>
        <strain evidence="8">B-31</strain>
    </source>
</reference>
<evidence type="ECO:0000313" key="6">
    <source>
        <dbReference type="EMBL" id="AGI49053.1"/>
    </source>
</evidence>
<sequence>MIQTETLLQVTDNSGAKKVKCIKILGGFRRKFAKIGDLVIASIRVVKQHKKKKVKVKEGEVVHALIVRTKSKFSRQNSTQLQYQKNCVVLMTTKNKPLATRVLGPVPKILRHSKFMKVAALSAGFI</sequence>
<dbReference type="InterPro" id="IPR036853">
    <property type="entry name" value="Ribosomal_uL14_sf"/>
</dbReference>
<dbReference type="RefSeq" id="YP_007317121.1">
    <property type="nucleotide sequence ID" value="NC_020015.1"/>
</dbReference>
<dbReference type="CDD" id="cd00337">
    <property type="entry name" value="Ribosomal_uL14"/>
    <property type="match status" value="1"/>
</dbReference>
<dbReference type="EMBL" id="KC568461">
    <property type="protein sequence ID" value="AGI49053.1"/>
    <property type="molecule type" value="Genomic_DNA"/>
</dbReference>
<keyword evidence="3 4" id="KW-0687">Ribonucleoprotein</keyword>
<dbReference type="SUPFAM" id="SSF50193">
    <property type="entry name" value="Ribosomal protein L14"/>
    <property type="match status" value="1"/>
</dbReference>
<evidence type="ECO:0000313" key="8">
    <source>
        <dbReference type="Proteomes" id="UP000019335"/>
    </source>
</evidence>
<dbReference type="EMBL" id="KJ410686">
    <property type="protein sequence ID" value="AHX24908.1"/>
    <property type="molecule type" value="Genomic_DNA"/>
</dbReference>
<dbReference type="OrthoDB" id="274765at2759"/>
<dbReference type="GO" id="GO:0070180">
    <property type="term" value="F:large ribosomal subunit rRNA binding"/>
    <property type="evidence" value="ECO:0007669"/>
    <property type="project" value="TreeGrafter"/>
</dbReference>
<proteinExistence type="inferred from homology"/>
<evidence type="ECO:0000256" key="1">
    <source>
        <dbReference type="ARBA" id="ARBA00010745"/>
    </source>
</evidence>
<dbReference type="EMBL" id="KC012945">
    <property type="protein sequence ID" value="AFZ64358.1"/>
    <property type="molecule type" value="Genomic_DNA"/>
</dbReference>
<reference evidence="6" key="2">
    <citation type="journal article" date="2013" name="BMC Genomics">
        <title>Nannochloropsis plastid and mitochondrial phylogenomes reveal organelle diversification mechanism and intragenus phylotyping strategy in microalgae.</title>
        <authorList>
            <person name="Wei L."/>
            <person name="Xin Y."/>
            <person name="Wang D."/>
            <person name="Jing X."/>
            <person name="Zhou Q."/>
            <person name="Su X."/>
            <person name="Jia J."/>
            <person name="Ning K."/>
            <person name="Chen F."/>
            <person name="Hu Q."/>
            <person name="Xu J."/>
        </authorList>
    </citation>
    <scope>NUCLEOTIDE SEQUENCE</scope>
    <source>
        <strain evidence="6">CCMP527</strain>
    </source>
</reference>
<geneLocation type="mitochondrion" evidence="5"/>
<evidence type="ECO:0000256" key="4">
    <source>
        <dbReference type="RuleBase" id="RU003949"/>
    </source>
</evidence>
<keyword evidence="5" id="KW-0496">Mitochondrion</keyword>
<dbReference type="HAMAP" id="MF_01367">
    <property type="entry name" value="Ribosomal_uL14"/>
    <property type="match status" value="1"/>
</dbReference>